<feature type="region of interest" description="Disordered" evidence="1">
    <location>
        <begin position="25"/>
        <end position="49"/>
    </location>
</feature>
<comment type="caution">
    <text evidence="2">The sequence shown here is derived from an EMBL/GenBank/DDBJ whole genome shotgun (WGS) entry which is preliminary data.</text>
</comment>
<dbReference type="Proteomes" id="UP001189429">
    <property type="component" value="Unassembled WGS sequence"/>
</dbReference>
<evidence type="ECO:0000313" key="2">
    <source>
        <dbReference type="EMBL" id="CAK0788578.1"/>
    </source>
</evidence>
<name>A0ABN9P7P0_9DINO</name>
<proteinExistence type="predicted"/>
<dbReference type="EMBL" id="CAUYUJ010000087">
    <property type="protein sequence ID" value="CAK0788578.1"/>
    <property type="molecule type" value="Genomic_DNA"/>
</dbReference>
<protein>
    <submittedName>
        <fullName evidence="2">Uncharacterized protein</fullName>
    </submittedName>
</protein>
<evidence type="ECO:0000313" key="3">
    <source>
        <dbReference type="Proteomes" id="UP001189429"/>
    </source>
</evidence>
<accession>A0ABN9P7P0</accession>
<evidence type="ECO:0000256" key="1">
    <source>
        <dbReference type="SAM" id="MobiDB-lite"/>
    </source>
</evidence>
<keyword evidence="3" id="KW-1185">Reference proteome</keyword>
<gene>
    <name evidence="2" type="ORF">PCOR1329_LOCUS434</name>
</gene>
<reference evidence="2" key="1">
    <citation type="submission" date="2023-10" db="EMBL/GenBank/DDBJ databases">
        <authorList>
            <person name="Chen Y."/>
            <person name="Shah S."/>
            <person name="Dougan E. K."/>
            <person name="Thang M."/>
            <person name="Chan C."/>
        </authorList>
    </citation>
    <scope>NUCLEOTIDE SEQUENCE [LARGE SCALE GENOMIC DNA]</scope>
</reference>
<organism evidence="2 3">
    <name type="scientific">Prorocentrum cordatum</name>
    <dbReference type="NCBI Taxonomy" id="2364126"/>
    <lineage>
        <taxon>Eukaryota</taxon>
        <taxon>Sar</taxon>
        <taxon>Alveolata</taxon>
        <taxon>Dinophyceae</taxon>
        <taxon>Prorocentrales</taxon>
        <taxon>Prorocentraceae</taxon>
        <taxon>Prorocentrum</taxon>
    </lineage>
</organism>
<sequence length="106" mass="11843">MGWGHGPAACQRERAHLWSGLHRWRTNSEDEEEEKGQWRGGGARRGGEKGQVQKIYELERGLASHIKSQIRGGASTVCSAEHFSSRMAQDISCRYSGRASIRDEMG</sequence>